<dbReference type="GO" id="GO:0044718">
    <property type="term" value="P:siderophore transmembrane transport"/>
    <property type="evidence" value="ECO:0007669"/>
    <property type="project" value="TreeGrafter"/>
</dbReference>
<reference evidence="9 10" key="1">
    <citation type="submission" date="2015-03" db="EMBL/GenBank/DDBJ databases">
        <title>Draft genome sequence of Luteibacter yeojuensis strain SU11.</title>
        <authorList>
            <person name="Sulaiman J."/>
            <person name="Priya K."/>
            <person name="Chan K.-G."/>
        </authorList>
    </citation>
    <scope>NUCLEOTIDE SEQUENCE [LARGE SCALE GENOMIC DNA]</scope>
    <source>
        <strain evidence="9 10">SU11</strain>
    </source>
</reference>
<dbReference type="OrthoDB" id="9768147at2"/>
<evidence type="ECO:0000256" key="4">
    <source>
        <dbReference type="ARBA" id="ARBA00022692"/>
    </source>
</evidence>
<dbReference type="Pfam" id="PF07715">
    <property type="entry name" value="Plug"/>
    <property type="match status" value="1"/>
</dbReference>
<dbReference type="AlphaFoldDB" id="A0A0F3L0W2"/>
<sequence>MTSFPALRRTLLCAAVAATFSGLAYGQATTGRITGTAPAAAGETVLIEGSNGLTREVGVDANDRYTAESLPLATYKVSLKSNGNIVDSRDNVTLRVGAATDVSFAGAAPSAADAQSLGAVTVSASSLAKIDVATVASSTVITSADLARLPLQRSAEAVALLAPGASPGYTGFKNAFGGSTVSFAGSAVTENAYYINGMNTTDPLSGFGGVTLPYGAIDQQEILSGGYSAMYGRSDGGVISQVGKRGTNEWHFGAQVLWEPDFARASARNITYGHDNPAPPGSLQTRNDRNHEWTSTISAYAGGPLIKDKLYAFAAVEMERSQGNSIGDVNHAYDTKYTYKDPKWYGKLDWNINDSNILELTGINQTHRSNGNKYNYDYDTDTVGDFASPDSTYKTRAMVYVAKYTSYITDDLTLTALYGKSKLTYYNEPPDTGIVGPFIGNLSAQNPALNGGTPISNGQTLDTVDNPDHESTNRNLRIDLNYKIGSHSITAGIDNQDSHDIDDGTTIGGVGYELWYAKQDPNLNISDSPFVDKPANYPGGATGYYGYYRHYNTLASVRVKQRAQYIMDDWQINDRWLLSVGIRNDQFTNYNPAGEPYLRLTKPQWAPRVGFSWDVNGDSLFKVYGNAGRYFLAMPASVALRTSAGSLATNQYFTYTGIDNQGLPTGVTFVQSATGGAVSPNGEYGQPPDPKTVSSKNIKSEYQDEFILGADKQLNADWVAGAKATVRRLRNALDDVCDNGAIKNAAEAQGADLDNLTVGSCYLSNPGRANVYSLKNADGGYTDVTVTNADFGFPHLKRNYYGLDLYLSHPFDGTWSGKVDYLYSRSYGNTEGQVRSDVGQGSVAASRDWDYATLMNYANGDLGNDRKHQIKIYGSYQVAPEWLLSANILIQSGLPKSCLGRYGADESDPSGYGSYYHFCFGEPSAYGAKGREPWEELVDVSAEYRPLWADKKLAFSVSVFNILNQQRSQRTNPVSGSTNSVNDGYQQVISYTQPRYARFGITYDF</sequence>
<gene>
    <name evidence="9" type="ORF">VI08_01095</name>
</gene>
<evidence type="ECO:0000256" key="5">
    <source>
        <dbReference type="ARBA" id="ARBA00023136"/>
    </source>
</evidence>
<comment type="caution">
    <text evidence="9">The sequence shown here is derived from an EMBL/GenBank/DDBJ whole genome shotgun (WGS) entry which is preliminary data.</text>
</comment>
<comment type="subcellular location">
    <subcellularLocation>
        <location evidence="1">Cell outer membrane</location>
        <topology evidence="1">Multi-pass membrane protein</topology>
    </subcellularLocation>
</comment>
<dbReference type="EMBL" id="JZRB01000002">
    <property type="protein sequence ID" value="KJV37155.1"/>
    <property type="molecule type" value="Genomic_DNA"/>
</dbReference>
<dbReference type="InterPro" id="IPR039426">
    <property type="entry name" value="TonB-dep_rcpt-like"/>
</dbReference>
<feature type="chain" id="PRO_5002463703" evidence="7">
    <location>
        <begin position="25"/>
        <end position="1005"/>
    </location>
</feature>
<keyword evidence="4" id="KW-0812">Transmembrane</keyword>
<dbReference type="PATRIC" id="fig|345309.4.peg.1272"/>
<organism evidence="9 10">
    <name type="scientific">Luteibacter yeojuensis</name>
    <dbReference type="NCBI Taxonomy" id="345309"/>
    <lineage>
        <taxon>Bacteria</taxon>
        <taxon>Pseudomonadati</taxon>
        <taxon>Pseudomonadota</taxon>
        <taxon>Gammaproteobacteria</taxon>
        <taxon>Lysobacterales</taxon>
        <taxon>Rhodanobacteraceae</taxon>
        <taxon>Luteibacter</taxon>
    </lineage>
</organism>
<proteinExistence type="predicted"/>
<keyword evidence="10" id="KW-1185">Reference proteome</keyword>
<feature type="signal peptide" evidence="7">
    <location>
        <begin position="1"/>
        <end position="24"/>
    </location>
</feature>
<feature type="domain" description="TonB-dependent receptor plug" evidence="8">
    <location>
        <begin position="134"/>
        <end position="237"/>
    </location>
</feature>
<dbReference type="PANTHER" id="PTHR30069">
    <property type="entry name" value="TONB-DEPENDENT OUTER MEMBRANE RECEPTOR"/>
    <property type="match status" value="1"/>
</dbReference>
<evidence type="ECO:0000256" key="1">
    <source>
        <dbReference type="ARBA" id="ARBA00004571"/>
    </source>
</evidence>
<dbReference type="InterPro" id="IPR036942">
    <property type="entry name" value="Beta-barrel_TonB_sf"/>
</dbReference>
<dbReference type="RefSeq" id="WP_045827692.1">
    <property type="nucleotide sequence ID" value="NZ_JZRB01000002.1"/>
</dbReference>
<dbReference type="GO" id="GO:0009279">
    <property type="term" value="C:cell outer membrane"/>
    <property type="evidence" value="ECO:0007669"/>
    <property type="project" value="UniProtKB-SubCell"/>
</dbReference>
<dbReference type="Gene3D" id="2.40.170.20">
    <property type="entry name" value="TonB-dependent receptor, beta-barrel domain"/>
    <property type="match status" value="1"/>
</dbReference>
<evidence type="ECO:0000256" key="7">
    <source>
        <dbReference type="SAM" id="SignalP"/>
    </source>
</evidence>
<evidence type="ECO:0000313" key="10">
    <source>
        <dbReference type="Proteomes" id="UP000033651"/>
    </source>
</evidence>
<keyword evidence="2" id="KW-0813">Transport</keyword>
<dbReference type="SUPFAM" id="SSF56935">
    <property type="entry name" value="Porins"/>
    <property type="match status" value="1"/>
</dbReference>
<name>A0A0F3L0W2_9GAMM</name>
<keyword evidence="7" id="KW-0732">Signal</keyword>
<evidence type="ECO:0000256" key="6">
    <source>
        <dbReference type="ARBA" id="ARBA00023237"/>
    </source>
</evidence>
<evidence type="ECO:0000256" key="2">
    <source>
        <dbReference type="ARBA" id="ARBA00022448"/>
    </source>
</evidence>
<dbReference type="GO" id="GO:0015344">
    <property type="term" value="F:siderophore uptake transmembrane transporter activity"/>
    <property type="evidence" value="ECO:0007669"/>
    <property type="project" value="TreeGrafter"/>
</dbReference>
<dbReference type="InterPro" id="IPR037066">
    <property type="entry name" value="Plug_dom_sf"/>
</dbReference>
<dbReference type="PANTHER" id="PTHR30069:SF46">
    <property type="entry name" value="OAR PROTEIN"/>
    <property type="match status" value="1"/>
</dbReference>
<dbReference type="InterPro" id="IPR012910">
    <property type="entry name" value="Plug_dom"/>
</dbReference>
<keyword evidence="6" id="KW-0998">Cell outer membrane</keyword>
<keyword evidence="3" id="KW-1134">Transmembrane beta strand</keyword>
<dbReference type="Proteomes" id="UP000033651">
    <property type="component" value="Unassembled WGS sequence"/>
</dbReference>
<protein>
    <submittedName>
        <fullName evidence="9">Oar protein</fullName>
    </submittedName>
</protein>
<evidence type="ECO:0000256" key="3">
    <source>
        <dbReference type="ARBA" id="ARBA00022452"/>
    </source>
</evidence>
<accession>A0A0F3L0W2</accession>
<evidence type="ECO:0000313" key="9">
    <source>
        <dbReference type="EMBL" id="KJV37155.1"/>
    </source>
</evidence>
<evidence type="ECO:0000259" key="8">
    <source>
        <dbReference type="Pfam" id="PF07715"/>
    </source>
</evidence>
<dbReference type="Gene3D" id="2.170.130.10">
    <property type="entry name" value="TonB-dependent receptor, plug domain"/>
    <property type="match status" value="1"/>
</dbReference>
<keyword evidence="5" id="KW-0472">Membrane</keyword>